<dbReference type="RefSeq" id="WP_331212878.1">
    <property type="nucleotide sequence ID" value="NZ_JAZGQK010000003.1"/>
</dbReference>
<dbReference type="EMBL" id="JAZGQK010000003">
    <property type="protein sequence ID" value="MEE6257763.1"/>
    <property type="molecule type" value="Genomic_DNA"/>
</dbReference>
<dbReference type="PANTHER" id="PTHR42716">
    <property type="entry name" value="L-ASPARTATE OXIDASE"/>
    <property type="match status" value="1"/>
</dbReference>
<dbReference type="InterPro" id="IPR005288">
    <property type="entry name" value="NadB"/>
</dbReference>
<sequence length="532" mass="58020">MSTELRTDVLVVGGGVGGVAAALATAKLGRKVILTEATEWLGGQLTSQAVPPDENAWIETQLTAVSYADFRQRIRRHYRDNYPLTPRAAADPLLNPGLGHVSRLCHEPRSAVAVIDQMLAPWQSAGRVTVLLRHEPVAADTAGEQVTAVTLRRPDGSDLTVTADYVLDATELGDLLPLAGVEHVIGAEGQDTTGEPHALPVADPLNQQAISWCFALEHRPGEDHTIDRPAGYDVWRTTVAPFWPGPQLSWIDVEPVTLSTRNRPIFRGEPGSGPADDLWHYRRILAARQFTGTAFTDVTLVNWPQIDYWQTPLLGVDDATRATALDGARDLSLSFLYWMQTEAPHPVGDGTGYPGLRLRGDITGTADGLAIAPYIRESRRIQAEFTVLEQHVGVDARPPGAGSKVFADSVGIGHYRIDLHPSTAGRTYVDIESYPFQIPLGALVPIRVDNLLAAGKNIGTTHITNGCYRLHPVEWSIGEAAGAMAAYCLDRGVPPRKVRTDHTHQADYQRLLTDTLGVTLAWPDEIRRHRTP</sequence>
<keyword evidence="2" id="KW-1185">Reference proteome</keyword>
<evidence type="ECO:0000313" key="2">
    <source>
        <dbReference type="Proteomes" id="UP001332243"/>
    </source>
</evidence>
<dbReference type="Pfam" id="PF12831">
    <property type="entry name" value="FAD_oxidored"/>
    <property type="match status" value="1"/>
</dbReference>
<dbReference type="PANTHER" id="PTHR42716:SF1">
    <property type="entry name" value="SLL0471 PROTEIN"/>
    <property type="match status" value="1"/>
</dbReference>
<proteinExistence type="predicted"/>
<evidence type="ECO:0000313" key="1">
    <source>
        <dbReference type="EMBL" id="MEE6257763.1"/>
    </source>
</evidence>
<reference evidence="1 2" key="1">
    <citation type="submission" date="2024-01" db="EMBL/GenBank/DDBJ databases">
        <title>Genome insights into Plantactinospora sonchi sp. nov.</title>
        <authorList>
            <person name="Wang L."/>
        </authorList>
    </citation>
    <scope>NUCLEOTIDE SEQUENCE [LARGE SCALE GENOMIC DNA]</scope>
    <source>
        <strain evidence="1 2">NEAU-QY2</strain>
    </source>
</reference>
<name>A0ABU7RMP6_9ACTN</name>
<dbReference type="Proteomes" id="UP001332243">
    <property type="component" value="Unassembled WGS sequence"/>
</dbReference>
<gene>
    <name evidence="1" type="ORF">V1633_04560</name>
</gene>
<accession>A0ABU7RMP6</accession>
<protein>
    <submittedName>
        <fullName evidence="1">FAD-dependent oxidoreductase</fullName>
    </submittedName>
</protein>
<dbReference type="SUPFAM" id="SSF51905">
    <property type="entry name" value="FAD/NAD(P)-binding domain"/>
    <property type="match status" value="1"/>
</dbReference>
<dbReference type="InterPro" id="IPR036188">
    <property type="entry name" value="FAD/NAD-bd_sf"/>
</dbReference>
<comment type="caution">
    <text evidence="1">The sequence shown here is derived from an EMBL/GenBank/DDBJ whole genome shotgun (WGS) entry which is preliminary data.</text>
</comment>
<dbReference type="Gene3D" id="3.50.50.60">
    <property type="entry name" value="FAD/NAD(P)-binding domain"/>
    <property type="match status" value="1"/>
</dbReference>
<organism evidence="1 2">
    <name type="scientific">Plantactinospora sonchi</name>
    <dbReference type="NCBI Taxonomy" id="1544735"/>
    <lineage>
        <taxon>Bacteria</taxon>
        <taxon>Bacillati</taxon>
        <taxon>Actinomycetota</taxon>
        <taxon>Actinomycetes</taxon>
        <taxon>Micromonosporales</taxon>
        <taxon>Micromonosporaceae</taxon>
        <taxon>Plantactinospora</taxon>
    </lineage>
</organism>